<protein>
    <recommendedName>
        <fullName evidence="4">Integral membrane protein</fullName>
    </recommendedName>
</protein>
<feature type="transmembrane region" description="Helical" evidence="1">
    <location>
        <begin position="7"/>
        <end position="26"/>
    </location>
</feature>
<dbReference type="Proteomes" id="UP000019205">
    <property type="component" value="Chromosome"/>
</dbReference>
<reference evidence="2 3" key="2">
    <citation type="journal article" date="2009" name="PLoS ONE">
        <title>The photosynthetic apparatus and its regulation in the aerobic gammaproteobacterium Congregibacter litoralis gen. nov., sp. nov.</title>
        <authorList>
            <person name="Spring S."/>
            <person name="Lunsdorf H."/>
            <person name="Fuchs B.M."/>
            <person name="Tindall B.J."/>
        </authorList>
    </citation>
    <scope>NUCLEOTIDE SEQUENCE [LARGE SCALE GENOMIC DNA]</scope>
    <source>
        <strain evidence="2">KT71</strain>
    </source>
</reference>
<proteinExistence type="predicted"/>
<evidence type="ECO:0000313" key="2">
    <source>
        <dbReference type="EMBL" id="EAQ96736.1"/>
    </source>
</evidence>
<dbReference type="AlphaFoldDB" id="A4ABI2"/>
<gene>
    <name evidence="2" type="ORF">KT71_06924</name>
</gene>
<dbReference type="eggNOG" id="ENOG5032VNT">
    <property type="taxonomic scope" value="Bacteria"/>
</dbReference>
<keyword evidence="3" id="KW-1185">Reference proteome</keyword>
<organism evidence="2 3">
    <name type="scientific">Congregibacter litoralis KT71</name>
    <dbReference type="NCBI Taxonomy" id="314285"/>
    <lineage>
        <taxon>Bacteria</taxon>
        <taxon>Pseudomonadati</taxon>
        <taxon>Pseudomonadota</taxon>
        <taxon>Gammaproteobacteria</taxon>
        <taxon>Cellvibrionales</taxon>
        <taxon>Halieaceae</taxon>
        <taxon>Congregibacter</taxon>
    </lineage>
</organism>
<dbReference type="OrthoDB" id="8225268at2"/>
<keyword evidence="1" id="KW-0812">Transmembrane</keyword>
<feature type="transmembrane region" description="Helical" evidence="1">
    <location>
        <begin position="46"/>
        <end position="67"/>
    </location>
</feature>
<feature type="transmembrane region" description="Helical" evidence="1">
    <location>
        <begin position="131"/>
        <end position="150"/>
    </location>
</feature>
<dbReference type="STRING" id="314285.KT71_06924"/>
<sequence>MRKALKFMHTIGGIGLTGALVVQLLMLQNMPPVESLPAYATAREQMGLIAQWILFPSLGLVLVSGLLSMAWTDAFHGQGWVWMKLALGVSVFEGTLIAVKGPASQEAARAAQALAGELDPTLLGLTTVSEWKSTLVILGVAVANVVLAVWRPRFGRKQSRATS</sequence>
<evidence type="ECO:0000313" key="3">
    <source>
        <dbReference type="Proteomes" id="UP000019205"/>
    </source>
</evidence>
<reference evidence="2 3" key="1">
    <citation type="journal article" date="2007" name="Proc. Natl. Acad. Sci. U.S.A.">
        <title>Characterization of a marine gammaproteobacterium capable of aerobic anoxygenic photosynthesis.</title>
        <authorList>
            <person name="Fuchs B.M."/>
            <person name="Spring S."/>
            <person name="Teeling H."/>
            <person name="Quast C."/>
            <person name="Wulf J."/>
            <person name="Schattenhofer M."/>
            <person name="Yan S."/>
            <person name="Ferriera S."/>
            <person name="Johnson J."/>
            <person name="Glockner F.O."/>
            <person name="Amann R."/>
        </authorList>
    </citation>
    <scope>NUCLEOTIDE SEQUENCE [LARGE SCALE GENOMIC DNA]</scope>
    <source>
        <strain evidence="2">KT71</strain>
    </source>
</reference>
<feature type="transmembrane region" description="Helical" evidence="1">
    <location>
        <begin position="79"/>
        <end position="99"/>
    </location>
</feature>
<name>A4ABI2_9GAMM</name>
<keyword evidence="1" id="KW-1133">Transmembrane helix</keyword>
<dbReference type="EMBL" id="AAOA02000004">
    <property type="protein sequence ID" value="EAQ96736.1"/>
    <property type="molecule type" value="Genomic_DNA"/>
</dbReference>
<comment type="caution">
    <text evidence="2">The sequence shown here is derived from an EMBL/GenBank/DDBJ whole genome shotgun (WGS) entry which is preliminary data.</text>
</comment>
<evidence type="ECO:0008006" key="4">
    <source>
        <dbReference type="Google" id="ProtNLM"/>
    </source>
</evidence>
<evidence type="ECO:0000256" key="1">
    <source>
        <dbReference type="SAM" id="Phobius"/>
    </source>
</evidence>
<dbReference type="HOGENOM" id="CLU_1658770_0_0_6"/>
<keyword evidence="1" id="KW-0472">Membrane</keyword>
<accession>A4ABI2</accession>